<evidence type="ECO:0000256" key="2">
    <source>
        <dbReference type="ARBA" id="ARBA00022475"/>
    </source>
</evidence>
<dbReference type="Proteomes" id="UP001366060">
    <property type="component" value="Unassembled WGS sequence"/>
</dbReference>
<evidence type="ECO:0000256" key="4">
    <source>
        <dbReference type="ARBA" id="ARBA00022692"/>
    </source>
</evidence>
<keyword evidence="6 8" id="KW-0472">Membrane</keyword>
<organism evidence="10 11">
    <name type="scientific">Psychromonas arctica</name>
    <dbReference type="NCBI Taxonomy" id="168275"/>
    <lineage>
        <taxon>Bacteria</taxon>
        <taxon>Pseudomonadati</taxon>
        <taxon>Pseudomonadota</taxon>
        <taxon>Gammaproteobacteria</taxon>
        <taxon>Alteromonadales</taxon>
        <taxon>Psychromonadaceae</taxon>
        <taxon>Psychromonas</taxon>
    </lineage>
</organism>
<dbReference type="RefSeq" id="WP_160062863.1">
    <property type="nucleotide sequence ID" value="NZ_JBAKBA010000006.1"/>
</dbReference>
<comment type="similarity">
    <text evidence="7">Belongs to the ThrE exporter (TC 2.A.79) family.</text>
</comment>
<sequence>MSEFFNLFILFITDAWFAWIPAVGFAMVFNVPRKMLIFCAAGGALTHSFRFLLLHFGIPIEWATFIASANMGFLGLYWSRKHLIPRPVFTVASVIPMIPGSYAFTAMIGLVEINTSGYSLELMQVVMENGLRTLFILTALSFGLAIPSILIYRGRPIV</sequence>
<feature type="domain" description="Threonine/Serine exporter ThrE" evidence="9">
    <location>
        <begin position="15"/>
        <end position="149"/>
    </location>
</feature>
<dbReference type="PANTHER" id="PTHR34390:SF1">
    <property type="entry name" value="SUCCINATE TRANSPORTER SUBUNIT YJJB-RELATED"/>
    <property type="match status" value="1"/>
</dbReference>
<comment type="caution">
    <text evidence="10">The sequence shown here is derived from an EMBL/GenBank/DDBJ whole genome shotgun (WGS) entry which is preliminary data.</text>
</comment>
<accession>A0ABU9H8X6</accession>
<name>A0ABU9H8X6_9GAMM</name>
<dbReference type="InterPro" id="IPR050539">
    <property type="entry name" value="ThrE_Dicarb/AminoAcid_Exp"/>
</dbReference>
<evidence type="ECO:0000256" key="5">
    <source>
        <dbReference type="ARBA" id="ARBA00022989"/>
    </source>
</evidence>
<comment type="subcellular location">
    <subcellularLocation>
        <location evidence="1">Cell membrane</location>
        <topology evidence="1">Multi-pass membrane protein</topology>
    </subcellularLocation>
</comment>
<protein>
    <submittedName>
        <fullName evidence="10">Threonine/serine exporter family protein</fullName>
    </submittedName>
</protein>
<keyword evidence="4 8" id="KW-0812">Transmembrane</keyword>
<keyword evidence="5 8" id="KW-1133">Transmembrane helix</keyword>
<feature type="transmembrane region" description="Helical" evidence="8">
    <location>
        <begin position="131"/>
        <end position="152"/>
    </location>
</feature>
<evidence type="ECO:0000256" key="7">
    <source>
        <dbReference type="ARBA" id="ARBA00034125"/>
    </source>
</evidence>
<proteinExistence type="inferred from homology"/>
<dbReference type="InterPro" id="IPR024528">
    <property type="entry name" value="ThrE_2"/>
</dbReference>
<evidence type="ECO:0000256" key="1">
    <source>
        <dbReference type="ARBA" id="ARBA00004651"/>
    </source>
</evidence>
<feature type="transmembrane region" description="Helical" evidence="8">
    <location>
        <begin position="6"/>
        <end position="29"/>
    </location>
</feature>
<keyword evidence="3" id="KW-0997">Cell inner membrane</keyword>
<evidence type="ECO:0000256" key="8">
    <source>
        <dbReference type="SAM" id="Phobius"/>
    </source>
</evidence>
<keyword evidence="11" id="KW-1185">Reference proteome</keyword>
<feature type="transmembrane region" description="Helical" evidence="8">
    <location>
        <begin position="62"/>
        <end position="79"/>
    </location>
</feature>
<dbReference type="EMBL" id="JBAKBA010000006">
    <property type="protein sequence ID" value="MEL0658322.1"/>
    <property type="molecule type" value="Genomic_DNA"/>
</dbReference>
<dbReference type="Pfam" id="PF12821">
    <property type="entry name" value="ThrE_2"/>
    <property type="match status" value="1"/>
</dbReference>
<evidence type="ECO:0000256" key="6">
    <source>
        <dbReference type="ARBA" id="ARBA00023136"/>
    </source>
</evidence>
<evidence type="ECO:0000259" key="9">
    <source>
        <dbReference type="Pfam" id="PF12821"/>
    </source>
</evidence>
<evidence type="ECO:0000313" key="11">
    <source>
        <dbReference type="Proteomes" id="UP001366060"/>
    </source>
</evidence>
<evidence type="ECO:0000313" key="10">
    <source>
        <dbReference type="EMBL" id="MEL0658322.1"/>
    </source>
</evidence>
<dbReference type="PANTHER" id="PTHR34390">
    <property type="entry name" value="UPF0442 PROTEIN YJJB-RELATED"/>
    <property type="match status" value="1"/>
</dbReference>
<keyword evidence="2" id="KW-1003">Cell membrane</keyword>
<evidence type="ECO:0000256" key="3">
    <source>
        <dbReference type="ARBA" id="ARBA00022519"/>
    </source>
</evidence>
<reference evidence="10 11" key="1">
    <citation type="submission" date="2024-02" db="EMBL/GenBank/DDBJ databases">
        <title>Bacteria isolated from the canopy kelp, Nereocystis luetkeana.</title>
        <authorList>
            <person name="Pfister C.A."/>
            <person name="Younker I.T."/>
            <person name="Light S.H."/>
        </authorList>
    </citation>
    <scope>NUCLEOTIDE SEQUENCE [LARGE SCALE GENOMIC DNA]</scope>
    <source>
        <strain evidence="10 11">TI.2.07</strain>
    </source>
</reference>
<gene>
    <name evidence="10" type="ORF">V6255_04130</name>
</gene>
<feature type="transmembrane region" description="Helical" evidence="8">
    <location>
        <begin position="91"/>
        <end position="111"/>
    </location>
</feature>